<keyword evidence="1" id="KW-0812">Transmembrane</keyword>
<dbReference type="AlphaFoldDB" id="A0A916XBS3"/>
<evidence type="ECO:0000313" key="2">
    <source>
        <dbReference type="EMBL" id="GGC60111.1"/>
    </source>
</evidence>
<feature type="transmembrane region" description="Helical" evidence="1">
    <location>
        <begin position="106"/>
        <end position="125"/>
    </location>
</feature>
<dbReference type="EMBL" id="BMJH01000001">
    <property type="protein sequence ID" value="GGC60111.1"/>
    <property type="molecule type" value="Genomic_DNA"/>
</dbReference>
<accession>A0A916XBS3</accession>
<feature type="transmembrane region" description="Helical" evidence="1">
    <location>
        <begin position="33"/>
        <end position="52"/>
    </location>
</feature>
<organism evidence="2 3">
    <name type="scientific">Hoyosella rhizosphaerae</name>
    <dbReference type="NCBI Taxonomy" id="1755582"/>
    <lineage>
        <taxon>Bacteria</taxon>
        <taxon>Bacillati</taxon>
        <taxon>Actinomycetota</taxon>
        <taxon>Actinomycetes</taxon>
        <taxon>Mycobacteriales</taxon>
        <taxon>Hoyosellaceae</taxon>
        <taxon>Hoyosella</taxon>
    </lineage>
</organism>
<keyword evidence="3" id="KW-1185">Reference proteome</keyword>
<evidence type="ECO:0000313" key="3">
    <source>
        <dbReference type="Proteomes" id="UP000641514"/>
    </source>
</evidence>
<protein>
    <submittedName>
        <fullName evidence="2">Uncharacterized protein</fullName>
    </submittedName>
</protein>
<evidence type="ECO:0000256" key="1">
    <source>
        <dbReference type="SAM" id="Phobius"/>
    </source>
</evidence>
<keyword evidence="1" id="KW-1133">Transmembrane helix</keyword>
<reference evidence="2" key="2">
    <citation type="submission" date="2020-09" db="EMBL/GenBank/DDBJ databases">
        <authorList>
            <person name="Sun Q."/>
            <person name="Zhou Y."/>
        </authorList>
    </citation>
    <scope>NUCLEOTIDE SEQUENCE</scope>
    <source>
        <strain evidence="2">CGMCC 1.15478</strain>
    </source>
</reference>
<dbReference type="RefSeq" id="WP_188671319.1">
    <property type="nucleotide sequence ID" value="NZ_BMJH01000001.1"/>
</dbReference>
<feature type="transmembrane region" description="Helical" evidence="1">
    <location>
        <begin position="81"/>
        <end position="99"/>
    </location>
</feature>
<feature type="transmembrane region" description="Helical" evidence="1">
    <location>
        <begin position="145"/>
        <end position="164"/>
    </location>
</feature>
<comment type="caution">
    <text evidence="2">The sequence shown here is derived from an EMBL/GenBank/DDBJ whole genome shotgun (WGS) entry which is preliminary data.</text>
</comment>
<reference evidence="2" key="1">
    <citation type="journal article" date="2014" name="Int. J. Syst. Evol. Microbiol.">
        <title>Complete genome sequence of Corynebacterium casei LMG S-19264T (=DSM 44701T), isolated from a smear-ripened cheese.</title>
        <authorList>
            <consortium name="US DOE Joint Genome Institute (JGI-PGF)"/>
            <person name="Walter F."/>
            <person name="Albersmeier A."/>
            <person name="Kalinowski J."/>
            <person name="Ruckert C."/>
        </authorList>
    </citation>
    <scope>NUCLEOTIDE SEQUENCE</scope>
    <source>
        <strain evidence="2">CGMCC 1.15478</strain>
    </source>
</reference>
<gene>
    <name evidence="2" type="ORF">GCM10011410_10740</name>
</gene>
<name>A0A916XBS3_9ACTN</name>
<dbReference type="Proteomes" id="UP000641514">
    <property type="component" value="Unassembled WGS sequence"/>
</dbReference>
<proteinExistence type="predicted"/>
<sequence>MTTSTPRVPDPSESFRSDVDPERRRLAGEIDPGIRALVAAVFVLLLLGTFALPHTGSVNGWQVLTNSAAAQEESIKIMSQLFVWFAMVFGVGFSILGLVRRRWIASLVAAGGSFVGSVLGMLAIWSRQTPPIAEATVTSGPGIGLVLGLVCLVALFLTWFGVALTRSPETTAKPVQ</sequence>
<keyword evidence="1" id="KW-0472">Membrane</keyword>